<sequence>MITRFDTAPINELTVDPQTGYLHASNVPIARVGVFPYLHSDGTWTNEAKLPEDILSESTVKSANNKPVTNDHPVDDGENVLVDKSNSTQYVKGFTADNAHVEGDMLKVGLTIMDPQLIDAVQNGGKQELSIGFQTDVEPISGEYNGAKYDSVQRNIQINHVAVVDRAREGHNIRITGDSAQMVVNDTRKEKQMAENEKNVFDDAGNTSSNTNSASSNTSSSSNSSSSSSSDDKDKQIADLKQQVKDLQAQLASKNSNSNSQDDSDDDDKDSKSKSKSDSVDAEIEKLKEERDMYKSKVEGDSFNTTIDERIDLIDDAKKILGDSYDFHGKSNHDIKVAAIKKADSTIKVDGMDDSFINGVYAVIKNRKPGVVGYPRQETLSDAADDTVNKAKQARANLYYSKNK</sequence>
<proteinExistence type="predicted"/>
<dbReference type="Pfam" id="PF09979">
    <property type="entry name" value="DUF2213"/>
    <property type="match status" value="1"/>
</dbReference>
<name>A0ABC9VLC9_LACAM</name>
<dbReference type="Proteomes" id="UP001437574">
    <property type="component" value="Unassembled WGS sequence"/>
</dbReference>
<reference evidence="2 3" key="1">
    <citation type="journal article" date="2024" name="Int. J. Syst. Evol. Microbiol.">
        <title>Proposal of Lactobacillus amylovorus subsp. animalis subsp. nov. and an emended description of Lactobacillus amylovorus.</title>
        <authorList>
            <person name="Yamane K."/>
            <person name="Tanizawa Y."/>
            <person name="Kobayashi H."/>
            <person name="Kamizono T."/>
            <person name="Kojima Y."/>
            <person name="Takagi H."/>
            <person name="Tohno M."/>
        </authorList>
    </citation>
    <scope>NUCLEOTIDE SEQUENCE [LARGE SCALE GENOMIC DNA]</scope>
    <source>
        <strain evidence="2 3">TKL145</strain>
    </source>
</reference>
<evidence type="ECO:0000313" key="3">
    <source>
        <dbReference type="Proteomes" id="UP001437574"/>
    </source>
</evidence>
<feature type="compositionally biased region" description="Basic and acidic residues" evidence="1">
    <location>
        <begin position="269"/>
        <end position="288"/>
    </location>
</feature>
<dbReference type="EMBL" id="BAAAAK010000001">
    <property type="protein sequence ID" value="GAA0041736.1"/>
    <property type="molecule type" value="Genomic_DNA"/>
</dbReference>
<protein>
    <submittedName>
        <fullName evidence="2">DUF2213 domain-containing protein</fullName>
    </submittedName>
</protein>
<dbReference type="AlphaFoldDB" id="A0ABC9VLC9"/>
<feature type="compositionally biased region" description="Low complexity" evidence="1">
    <location>
        <begin position="206"/>
        <end position="229"/>
    </location>
</feature>
<dbReference type="InterPro" id="IPR016913">
    <property type="entry name" value="UCP029215"/>
</dbReference>
<dbReference type="RefSeq" id="WP_353302365.1">
    <property type="nucleotide sequence ID" value="NZ_BAAAAK010000001.1"/>
</dbReference>
<gene>
    <name evidence="2" type="ORF">LATKL145_01460</name>
</gene>
<organism evidence="2 3">
    <name type="scientific">Lactobacillus amylovorus subsp. animalium</name>
    <dbReference type="NCBI Taxonomy" id="3378536"/>
    <lineage>
        <taxon>Bacteria</taxon>
        <taxon>Bacillati</taxon>
        <taxon>Bacillota</taxon>
        <taxon>Bacilli</taxon>
        <taxon>Lactobacillales</taxon>
        <taxon>Lactobacillaceae</taxon>
        <taxon>Lactobacillus</taxon>
    </lineage>
</organism>
<reference evidence="3" key="2">
    <citation type="submission" date="2024-01" db="EMBL/GenBank/DDBJ databases">
        <title>Draft genome sequence of Lactobacillus amylovorus strain TKL145.</title>
        <authorList>
            <person name="Tohno M."/>
            <person name="Tanizawa Y."/>
        </authorList>
    </citation>
    <scope>NUCLEOTIDE SEQUENCE [LARGE SCALE GENOMIC DNA]</scope>
    <source>
        <strain evidence="3">TKL145</strain>
    </source>
</reference>
<evidence type="ECO:0000313" key="2">
    <source>
        <dbReference type="EMBL" id="GAA0041736.1"/>
    </source>
</evidence>
<feature type="region of interest" description="Disordered" evidence="1">
    <location>
        <begin position="199"/>
        <end position="288"/>
    </location>
</feature>
<evidence type="ECO:0000256" key="1">
    <source>
        <dbReference type="SAM" id="MobiDB-lite"/>
    </source>
</evidence>
<dbReference type="PIRSF" id="PIRSF029215">
    <property type="entry name" value="UCP029215"/>
    <property type="match status" value="1"/>
</dbReference>
<comment type="caution">
    <text evidence="2">The sequence shown here is derived from an EMBL/GenBank/DDBJ whole genome shotgun (WGS) entry which is preliminary data.</text>
</comment>
<feature type="compositionally biased region" description="Basic and acidic residues" evidence="1">
    <location>
        <begin position="230"/>
        <end position="244"/>
    </location>
</feature>
<accession>A0ABC9VLC9</accession>